<evidence type="ECO:0000313" key="2">
    <source>
        <dbReference type="Proteomes" id="UP000294933"/>
    </source>
</evidence>
<name>A0A4Y7PIQ5_9AGAM</name>
<accession>A0A4Y7PIQ5</accession>
<dbReference type="AlphaFoldDB" id="A0A4Y7PIQ5"/>
<dbReference type="EMBL" id="ML170278">
    <property type="protein sequence ID" value="TDL15354.1"/>
    <property type="molecule type" value="Genomic_DNA"/>
</dbReference>
<keyword evidence="2" id="KW-1185">Reference proteome</keyword>
<dbReference type="Proteomes" id="UP000294933">
    <property type="component" value="Unassembled WGS sequence"/>
</dbReference>
<protein>
    <submittedName>
        <fullName evidence="1">Uncharacterized protein</fullName>
    </submittedName>
</protein>
<evidence type="ECO:0000313" key="1">
    <source>
        <dbReference type="EMBL" id="TDL15354.1"/>
    </source>
</evidence>
<sequence length="174" mass="20675">MIFERGQYWLKVIPTMLEALESQLEVHQRRLQGLDEYMVTGRRRLFPRTAKLLTAYRRNSQERIIEKCLSQELSFHMDDLRRLKDWSEDSITIYNTKDVKFRSELLHKIAVAFNDDRRPESTLGNDLRKLLKAQGDRDRASEELSTLELSTYLVRIAYVSCEQALDSYREVFHT</sequence>
<dbReference type="VEuPathDB" id="FungiDB:BD410DRAFT_121879"/>
<reference evidence="1 2" key="1">
    <citation type="submission" date="2018-06" db="EMBL/GenBank/DDBJ databases">
        <title>A transcriptomic atlas of mushroom development highlights an independent origin of complex multicellularity.</title>
        <authorList>
            <consortium name="DOE Joint Genome Institute"/>
            <person name="Krizsan K."/>
            <person name="Almasi E."/>
            <person name="Merenyi Z."/>
            <person name="Sahu N."/>
            <person name="Viragh M."/>
            <person name="Koszo T."/>
            <person name="Mondo S."/>
            <person name="Kiss B."/>
            <person name="Balint B."/>
            <person name="Kues U."/>
            <person name="Barry K."/>
            <person name="Hegedus J.C."/>
            <person name="Henrissat B."/>
            <person name="Johnson J."/>
            <person name="Lipzen A."/>
            <person name="Ohm R."/>
            <person name="Nagy I."/>
            <person name="Pangilinan J."/>
            <person name="Yan J."/>
            <person name="Xiong Y."/>
            <person name="Grigoriev I.V."/>
            <person name="Hibbett D.S."/>
            <person name="Nagy L.G."/>
        </authorList>
    </citation>
    <scope>NUCLEOTIDE SEQUENCE [LARGE SCALE GENOMIC DNA]</scope>
    <source>
        <strain evidence="1 2">SZMC22713</strain>
    </source>
</reference>
<gene>
    <name evidence="1" type="ORF">BD410DRAFT_121879</name>
</gene>
<organism evidence="1 2">
    <name type="scientific">Rickenella mellea</name>
    <dbReference type="NCBI Taxonomy" id="50990"/>
    <lineage>
        <taxon>Eukaryota</taxon>
        <taxon>Fungi</taxon>
        <taxon>Dikarya</taxon>
        <taxon>Basidiomycota</taxon>
        <taxon>Agaricomycotina</taxon>
        <taxon>Agaricomycetes</taxon>
        <taxon>Hymenochaetales</taxon>
        <taxon>Rickenellaceae</taxon>
        <taxon>Rickenella</taxon>
    </lineage>
</organism>
<proteinExistence type="predicted"/>